<dbReference type="InterPro" id="IPR051086">
    <property type="entry name" value="RNase_D-like"/>
</dbReference>
<dbReference type="InterPro" id="IPR010997">
    <property type="entry name" value="HRDC-like_sf"/>
</dbReference>
<dbReference type="GO" id="GO:0000166">
    <property type="term" value="F:nucleotide binding"/>
    <property type="evidence" value="ECO:0007669"/>
    <property type="project" value="InterPro"/>
</dbReference>
<evidence type="ECO:0000256" key="5">
    <source>
        <dbReference type="ARBA" id="ARBA00022839"/>
    </source>
</evidence>
<dbReference type="GO" id="GO:0033890">
    <property type="term" value="F:ribonuclease D activity"/>
    <property type="evidence" value="ECO:0007669"/>
    <property type="project" value="UniProtKB-UniRule"/>
</dbReference>
<dbReference type="Gene3D" id="3.30.420.10">
    <property type="entry name" value="Ribonuclease H-like superfamily/Ribonuclease H"/>
    <property type="match status" value="1"/>
</dbReference>
<comment type="function">
    <text evidence="6">Exonuclease involved in the 3' processing of various precursor tRNAs. Initiates hydrolysis at the 3'-terminus of an RNA molecule and releases 5'-mononucleotides.</text>
</comment>
<dbReference type="SUPFAM" id="SSF53098">
    <property type="entry name" value="Ribonuclease H-like"/>
    <property type="match status" value="1"/>
</dbReference>
<evidence type="ECO:0000259" key="7">
    <source>
        <dbReference type="PROSITE" id="PS50967"/>
    </source>
</evidence>
<dbReference type="InterPro" id="IPR002121">
    <property type="entry name" value="HRDC_dom"/>
</dbReference>
<keyword evidence="1 6" id="KW-0963">Cytoplasm</keyword>
<dbReference type="Pfam" id="PF00570">
    <property type="entry name" value="HRDC"/>
    <property type="match status" value="1"/>
</dbReference>
<name>A0A3N0AHB7_9ACTN</name>
<reference evidence="9" key="1">
    <citation type="submission" date="2018-05" db="EMBL/GenBank/DDBJ databases">
        <title>Genome Sequencing of selected type strains of the family Eggerthellaceae.</title>
        <authorList>
            <person name="Danylec N."/>
            <person name="Stoll D.A."/>
            <person name="Doetsch A."/>
            <person name="Huch M."/>
        </authorList>
    </citation>
    <scope>NUCLEOTIDE SEQUENCE [LARGE SCALE GENOMIC DNA]</scope>
    <source>
        <strain evidence="9">DSM 17537</strain>
    </source>
</reference>
<protein>
    <recommendedName>
        <fullName evidence="6">Ribonuclease D</fullName>
        <shortName evidence="6">RNase D</shortName>
        <ecNumber evidence="6">3.1.13.5</ecNumber>
    </recommendedName>
</protein>
<dbReference type="GO" id="GO:0003676">
    <property type="term" value="F:nucleic acid binding"/>
    <property type="evidence" value="ECO:0007669"/>
    <property type="project" value="InterPro"/>
</dbReference>
<dbReference type="SUPFAM" id="SSF47819">
    <property type="entry name" value="HRDC-like"/>
    <property type="match status" value="2"/>
</dbReference>
<dbReference type="EC" id="3.1.13.5" evidence="6"/>
<keyword evidence="4 6" id="KW-0378">Hydrolase</keyword>
<comment type="subcellular location">
    <subcellularLocation>
        <location evidence="6">Cytoplasm</location>
    </subcellularLocation>
</comment>
<dbReference type="PANTHER" id="PTHR47649">
    <property type="entry name" value="RIBONUCLEASE D"/>
    <property type="match status" value="1"/>
</dbReference>
<dbReference type="InterPro" id="IPR002562">
    <property type="entry name" value="3'-5'_exonuclease_dom"/>
</dbReference>
<organism evidence="8 9">
    <name type="scientific">Slackia faecicanis</name>
    <dbReference type="NCBI Taxonomy" id="255723"/>
    <lineage>
        <taxon>Bacteria</taxon>
        <taxon>Bacillati</taxon>
        <taxon>Actinomycetota</taxon>
        <taxon>Coriobacteriia</taxon>
        <taxon>Eggerthellales</taxon>
        <taxon>Eggerthellaceae</taxon>
        <taxon>Slackia</taxon>
    </lineage>
</organism>
<dbReference type="AlphaFoldDB" id="A0A3N0AHB7"/>
<evidence type="ECO:0000256" key="1">
    <source>
        <dbReference type="ARBA" id="ARBA00022490"/>
    </source>
</evidence>
<accession>A0A3N0AHB7</accession>
<evidence type="ECO:0000256" key="2">
    <source>
        <dbReference type="ARBA" id="ARBA00022694"/>
    </source>
</evidence>
<dbReference type="InterPro" id="IPR006292">
    <property type="entry name" value="RNase_D"/>
</dbReference>
<dbReference type="Gene3D" id="1.10.150.80">
    <property type="entry name" value="HRDC domain"/>
    <property type="match status" value="1"/>
</dbReference>
<dbReference type="GO" id="GO:0042780">
    <property type="term" value="P:tRNA 3'-end processing"/>
    <property type="evidence" value="ECO:0007669"/>
    <property type="project" value="UniProtKB-UniRule"/>
</dbReference>
<dbReference type="CDD" id="cd06142">
    <property type="entry name" value="RNaseD_exo"/>
    <property type="match status" value="1"/>
</dbReference>
<feature type="domain" description="HRDC" evidence="7">
    <location>
        <begin position="207"/>
        <end position="287"/>
    </location>
</feature>
<dbReference type="GO" id="GO:0005737">
    <property type="term" value="C:cytoplasm"/>
    <property type="evidence" value="ECO:0007669"/>
    <property type="project" value="UniProtKB-SubCell"/>
</dbReference>
<dbReference type="Proteomes" id="UP000267368">
    <property type="component" value="Unassembled WGS sequence"/>
</dbReference>
<keyword evidence="9" id="KW-1185">Reference proteome</keyword>
<keyword evidence="5 6" id="KW-0269">Exonuclease</keyword>
<dbReference type="SMART" id="SM00341">
    <property type="entry name" value="HRDC"/>
    <property type="match status" value="1"/>
</dbReference>
<dbReference type="RefSeq" id="WP_123197335.1">
    <property type="nucleotide sequence ID" value="NZ_QICB01000001.1"/>
</dbReference>
<dbReference type="HAMAP" id="MF_01899">
    <property type="entry name" value="RNase_D"/>
    <property type="match status" value="1"/>
</dbReference>
<dbReference type="NCBIfam" id="TIGR01388">
    <property type="entry name" value="rnd"/>
    <property type="match status" value="1"/>
</dbReference>
<dbReference type="InterPro" id="IPR012337">
    <property type="entry name" value="RNaseH-like_sf"/>
</dbReference>
<comment type="similarity">
    <text evidence="6">Belongs to the RNase D family.</text>
</comment>
<dbReference type="PANTHER" id="PTHR47649:SF1">
    <property type="entry name" value="RIBONUCLEASE D"/>
    <property type="match status" value="1"/>
</dbReference>
<dbReference type="GO" id="GO:0008408">
    <property type="term" value="F:3'-5' exonuclease activity"/>
    <property type="evidence" value="ECO:0007669"/>
    <property type="project" value="InterPro"/>
</dbReference>
<dbReference type="SMART" id="SM00474">
    <property type="entry name" value="35EXOc"/>
    <property type="match status" value="1"/>
</dbReference>
<dbReference type="Pfam" id="PF01612">
    <property type="entry name" value="DNA_pol_A_exo1"/>
    <property type="match status" value="1"/>
</dbReference>
<comment type="caution">
    <text evidence="8">The sequence shown here is derived from an EMBL/GenBank/DDBJ whole genome shotgun (WGS) entry which is preliminary data.</text>
</comment>
<evidence type="ECO:0000313" key="9">
    <source>
        <dbReference type="Proteomes" id="UP000267368"/>
    </source>
</evidence>
<comment type="cofactor">
    <cofactor evidence="6">
        <name>a divalent metal cation</name>
        <dbReference type="ChEBI" id="CHEBI:60240"/>
    </cofactor>
</comment>
<gene>
    <name evidence="6 8" type="primary">rnd</name>
    <name evidence="8" type="ORF">DMP07_01220</name>
</gene>
<evidence type="ECO:0000313" key="8">
    <source>
        <dbReference type="EMBL" id="RNL21494.1"/>
    </source>
</evidence>
<evidence type="ECO:0000256" key="6">
    <source>
        <dbReference type="HAMAP-Rule" id="MF_01899"/>
    </source>
</evidence>
<dbReference type="PROSITE" id="PS50967">
    <property type="entry name" value="HRDC"/>
    <property type="match status" value="1"/>
</dbReference>
<keyword evidence="2 6" id="KW-0819">tRNA processing</keyword>
<sequence>MYITDQKQLKQFVERAKKSPVLAVDTEFLREKTYWPKLCLIQLATEEESVAVDPFRVKDLSALAELFVDEGIVKLFHAAGQDMELIVHEMGVIPKPVFDTQIAASLLGDMIQIGYGSLVLNECNVKLKKADSFTDWSRRPLTDSQIQYALDDVIYLPRIYRSMKARLEKLGRLSWLDPDFAELCDPARYAIDPYERFKRLKRVNQLTQRQLSAAREVAAWRETAAMKRNIPRKWILTDEQVVEICKREPRTLDELFMVRGVSNALKTDDARRVLAACKQGLDAPEDEWPELNKSFKSEPNVDPQVDLLYSLVKIRAKEAGVAFGVLASHADLAKVVRGHYDEVDVLKGWRKHLVGDELLALMRGEIMLGIEDGMLKVVKRRP</sequence>
<dbReference type="EMBL" id="QICB01000001">
    <property type="protein sequence ID" value="RNL21494.1"/>
    <property type="molecule type" value="Genomic_DNA"/>
</dbReference>
<dbReference type="OrthoDB" id="144122at2"/>
<evidence type="ECO:0000256" key="4">
    <source>
        <dbReference type="ARBA" id="ARBA00022801"/>
    </source>
</evidence>
<dbReference type="InterPro" id="IPR036397">
    <property type="entry name" value="RNaseH_sf"/>
</dbReference>
<keyword evidence="3 6" id="KW-0540">Nuclease</keyword>
<evidence type="ECO:0000256" key="3">
    <source>
        <dbReference type="ARBA" id="ARBA00022722"/>
    </source>
</evidence>
<dbReference type="InterPro" id="IPR044876">
    <property type="entry name" value="HRDC_dom_sf"/>
</dbReference>
<comment type="catalytic activity">
    <reaction evidence="6">
        <text>Exonucleolytic cleavage that removes extra residues from the 3'-terminus of tRNA to produce 5'-mononucleotides.</text>
        <dbReference type="EC" id="3.1.13.5"/>
    </reaction>
</comment>
<proteinExistence type="inferred from homology"/>